<evidence type="ECO:0000256" key="1">
    <source>
        <dbReference type="SAM" id="Phobius"/>
    </source>
</evidence>
<dbReference type="EMBL" id="JAEIOS010000015">
    <property type="protein sequence ID" value="MBI8990195.1"/>
    <property type="molecule type" value="Genomic_DNA"/>
</dbReference>
<reference evidence="2" key="1">
    <citation type="submission" date="2020-12" db="EMBL/GenBank/DDBJ databases">
        <title>Genome public.</title>
        <authorList>
            <person name="Sun Q."/>
        </authorList>
    </citation>
    <scope>NUCLEOTIDE SEQUENCE</scope>
    <source>
        <strain evidence="2">CCM 8863</strain>
    </source>
</reference>
<name>A0A934I838_9CORY</name>
<evidence type="ECO:0000313" key="3">
    <source>
        <dbReference type="Proteomes" id="UP000645966"/>
    </source>
</evidence>
<dbReference type="Pfam" id="PF11271">
    <property type="entry name" value="PorA"/>
    <property type="match status" value="1"/>
</dbReference>
<dbReference type="Proteomes" id="UP000645966">
    <property type="component" value="Unassembled WGS sequence"/>
</dbReference>
<keyword evidence="3" id="KW-1185">Reference proteome</keyword>
<dbReference type="AlphaFoldDB" id="A0A934I838"/>
<dbReference type="RefSeq" id="WP_198739213.1">
    <property type="nucleotide sequence ID" value="NZ_JAEIOS010000015.1"/>
</dbReference>
<proteinExistence type="predicted"/>
<sequence length="396" mass="43653">MTSRVSGFIALTLGVALVAVAVLLPSFLLPRLKVIPLDAGGKTVTREVDATLLDSRAFGSREVLPEHADDPVCEGDGAPVSCFIGHATPVYGNRSISVVEPADADVVTLRAGNVLMRTDRPEPDNIISATVDTITLNRRTALPVEEPVSSFHATSPRLGLDDMRNGFTREGVQYQFPFDSDARSYPYFDTTAQEVQPIDFVDEEVRPGHEDVEVMRYNQQVGPVNMFTAISGVFNLDGEVSEHEKASLNALRMTTPARDWYTASELEERGLSPDERVTMTRYYANDRTVWVEPSTGVIVHGREYLNYFFARDDAEAQAMAQARFDDPDAAVNPNRTALAMTAEWNEATQERQWAKALDGRSKLNLLGSVGWGVGIAGALLILLGVWLLRRRPQSRP</sequence>
<feature type="transmembrane region" description="Helical" evidence="1">
    <location>
        <begin position="365"/>
        <end position="388"/>
    </location>
</feature>
<keyword evidence="1" id="KW-0812">Transmembrane</keyword>
<evidence type="ECO:0000313" key="2">
    <source>
        <dbReference type="EMBL" id="MBI8990195.1"/>
    </source>
</evidence>
<accession>A0A934I838</accession>
<keyword evidence="1" id="KW-0472">Membrane</keyword>
<comment type="caution">
    <text evidence="2">The sequence shown here is derived from an EMBL/GenBank/DDBJ whole genome shotgun (WGS) entry which is preliminary data.</text>
</comment>
<protein>
    <submittedName>
        <fullName evidence="2">DUF3068 domain-containing protein</fullName>
    </submittedName>
</protein>
<gene>
    <name evidence="2" type="ORF">JDV75_10575</name>
</gene>
<keyword evidence="1" id="KW-1133">Transmembrane helix</keyword>
<dbReference type="InterPro" id="IPR021424">
    <property type="entry name" value="PorA"/>
</dbReference>
<organism evidence="2 3">
    <name type="scientific">Corynebacterium meridianum</name>
    <dbReference type="NCBI Taxonomy" id="2765363"/>
    <lineage>
        <taxon>Bacteria</taxon>
        <taxon>Bacillati</taxon>
        <taxon>Actinomycetota</taxon>
        <taxon>Actinomycetes</taxon>
        <taxon>Mycobacteriales</taxon>
        <taxon>Corynebacteriaceae</taxon>
        <taxon>Corynebacterium</taxon>
    </lineage>
</organism>